<organism evidence="2 3">
    <name type="scientific">Acinetobacter genomosp. 33YU</name>
    <dbReference type="NCBI Taxonomy" id="1675530"/>
    <lineage>
        <taxon>Bacteria</taxon>
        <taxon>Pseudomonadati</taxon>
        <taxon>Pseudomonadota</taxon>
        <taxon>Gammaproteobacteria</taxon>
        <taxon>Moraxellales</taxon>
        <taxon>Moraxellaceae</taxon>
        <taxon>Acinetobacter</taxon>
    </lineage>
</organism>
<dbReference type="InterPro" id="IPR041726">
    <property type="entry name" value="ACAD10_11_N"/>
</dbReference>
<name>A0A1V2UQF7_9GAMM</name>
<reference evidence="2 3" key="1">
    <citation type="submission" date="2015-07" db="EMBL/GenBank/DDBJ databases">
        <title>Acinetobacter yuneri, a novel member of Acinetobacter calcoaceticus-Acinetobacter baumannii complex isolated from clinical specimen.</title>
        <authorList>
            <person name="Yu Y."/>
        </authorList>
    </citation>
    <scope>NUCLEOTIDE SEQUENCE [LARGE SCALE GENOMIC DNA]</scope>
    <source>
        <strain evidence="2 3">A362</strain>
    </source>
</reference>
<dbReference type="EMBL" id="LFZS01000023">
    <property type="protein sequence ID" value="ONN52210.1"/>
    <property type="molecule type" value="Genomic_DNA"/>
</dbReference>
<dbReference type="Pfam" id="PF01636">
    <property type="entry name" value="APH"/>
    <property type="match status" value="1"/>
</dbReference>
<dbReference type="PANTHER" id="PTHR47829:SF1">
    <property type="entry name" value="HAD FAMILY PHOSPHATASE"/>
    <property type="match status" value="1"/>
</dbReference>
<dbReference type="CDD" id="cd05154">
    <property type="entry name" value="ACAD10_11_N-like"/>
    <property type="match status" value="1"/>
</dbReference>
<dbReference type="RefSeq" id="WP_077170132.1">
    <property type="nucleotide sequence ID" value="NZ_LFZS01000023.1"/>
</dbReference>
<proteinExistence type="predicted"/>
<dbReference type="Gene3D" id="3.90.1200.10">
    <property type="match status" value="1"/>
</dbReference>
<dbReference type="Gene3D" id="3.30.200.20">
    <property type="entry name" value="Phosphorylase Kinase, domain 1"/>
    <property type="match status" value="1"/>
</dbReference>
<dbReference type="InterPro" id="IPR052898">
    <property type="entry name" value="ACAD10-like"/>
</dbReference>
<protein>
    <submittedName>
        <fullName evidence="2">Aminoglycoside phosphotransferase</fullName>
    </submittedName>
</protein>
<feature type="domain" description="Aminoglycoside phosphotransferase" evidence="1">
    <location>
        <begin position="38"/>
        <end position="263"/>
    </location>
</feature>
<evidence type="ECO:0000259" key="1">
    <source>
        <dbReference type="Pfam" id="PF01636"/>
    </source>
</evidence>
<dbReference type="Proteomes" id="UP000189376">
    <property type="component" value="Unassembled WGS sequence"/>
</dbReference>
<dbReference type="InterPro" id="IPR011009">
    <property type="entry name" value="Kinase-like_dom_sf"/>
</dbReference>
<keyword evidence="2" id="KW-0808">Transferase</keyword>
<accession>A0A1V2UQF7</accession>
<sequence>MSVIDVGGEVRDGEELDIGAVENWLKNQGVELVGPAVVTQYTGGASNWTYRLKYENTDLILRRPPKGTKAKSAHDMAREYMVQKNLAPYYPVLPRMVALCQDESVIGCDFYVMERIEGIIPRAKLPPELGFNEENVHELCVNVIDKLIELHQVPYENTPLAELGKGAGYCRRQVEGWDKRYEKVRTINVPSFKYVRKWLNDNIPQDSTTCIIHNDWRFDNVILDPEHPTEVIGVLDWEMATLGDPLMDLGSALAYWVEPTDNMIFRSTRRQPTHLKGMFSRKEVVEYYLQKTGLKPQNWAFYEVFGVFRLAVIAQQIYYRYYHKQTRNPAFKDFWIVIHALHIRALKLIAQQKLQKSEFAQQSIQKIQGILRK</sequence>
<dbReference type="InterPro" id="IPR002575">
    <property type="entry name" value="Aminoglycoside_PTrfase"/>
</dbReference>
<evidence type="ECO:0000313" key="3">
    <source>
        <dbReference type="Proteomes" id="UP000189376"/>
    </source>
</evidence>
<dbReference type="GO" id="GO:0016740">
    <property type="term" value="F:transferase activity"/>
    <property type="evidence" value="ECO:0007669"/>
    <property type="project" value="UniProtKB-KW"/>
</dbReference>
<comment type="caution">
    <text evidence="2">The sequence shown here is derived from an EMBL/GenBank/DDBJ whole genome shotgun (WGS) entry which is preliminary data.</text>
</comment>
<dbReference type="AlphaFoldDB" id="A0A1V2UQF7"/>
<evidence type="ECO:0000313" key="2">
    <source>
        <dbReference type="EMBL" id="ONN52210.1"/>
    </source>
</evidence>
<keyword evidence="3" id="KW-1185">Reference proteome</keyword>
<dbReference type="SUPFAM" id="SSF56112">
    <property type="entry name" value="Protein kinase-like (PK-like)"/>
    <property type="match status" value="1"/>
</dbReference>
<dbReference type="PANTHER" id="PTHR47829">
    <property type="entry name" value="HYDROLASE, PUTATIVE (AFU_ORTHOLOGUE AFUA_1G12880)-RELATED"/>
    <property type="match status" value="1"/>
</dbReference>
<gene>
    <name evidence="2" type="ORF">AC058_17960</name>
</gene>